<dbReference type="AlphaFoldDB" id="A0A915J272"/>
<evidence type="ECO:0000313" key="2">
    <source>
        <dbReference type="Proteomes" id="UP000887565"/>
    </source>
</evidence>
<sequence>MKRTDKKSEEPMIHQQDNIGNQPQEIRWPQPIPPPPPAFQGPLSHQDIMKMEEVKEEELPELESDEEQEQVMQITEMNEETFIWTKSGTW</sequence>
<name>A0A915J272_ROMCU</name>
<feature type="region of interest" description="Disordered" evidence="1">
    <location>
        <begin position="1"/>
        <end position="43"/>
    </location>
</feature>
<feature type="compositionally biased region" description="Basic and acidic residues" evidence="1">
    <location>
        <begin position="1"/>
        <end position="12"/>
    </location>
</feature>
<accession>A0A915J272</accession>
<reference evidence="3" key="1">
    <citation type="submission" date="2022-11" db="UniProtKB">
        <authorList>
            <consortium name="WormBaseParasite"/>
        </authorList>
    </citation>
    <scope>IDENTIFICATION</scope>
</reference>
<evidence type="ECO:0000313" key="3">
    <source>
        <dbReference type="WBParaSite" id="nRc.2.0.1.t19797-RA"/>
    </source>
</evidence>
<dbReference type="Proteomes" id="UP000887565">
    <property type="component" value="Unplaced"/>
</dbReference>
<evidence type="ECO:0000256" key="1">
    <source>
        <dbReference type="SAM" id="MobiDB-lite"/>
    </source>
</evidence>
<keyword evidence="2" id="KW-1185">Reference proteome</keyword>
<dbReference type="WBParaSite" id="nRc.2.0.1.t19797-RA">
    <property type="protein sequence ID" value="nRc.2.0.1.t19797-RA"/>
    <property type="gene ID" value="nRc.2.0.1.g19797"/>
</dbReference>
<proteinExistence type="predicted"/>
<feature type="compositionally biased region" description="Pro residues" evidence="1">
    <location>
        <begin position="30"/>
        <end position="39"/>
    </location>
</feature>
<organism evidence="2 3">
    <name type="scientific">Romanomermis culicivorax</name>
    <name type="common">Nematode worm</name>
    <dbReference type="NCBI Taxonomy" id="13658"/>
    <lineage>
        <taxon>Eukaryota</taxon>
        <taxon>Metazoa</taxon>
        <taxon>Ecdysozoa</taxon>
        <taxon>Nematoda</taxon>
        <taxon>Enoplea</taxon>
        <taxon>Dorylaimia</taxon>
        <taxon>Mermithida</taxon>
        <taxon>Mermithoidea</taxon>
        <taxon>Mermithidae</taxon>
        <taxon>Romanomermis</taxon>
    </lineage>
</organism>
<protein>
    <submittedName>
        <fullName evidence="3">Uncharacterized protein</fullName>
    </submittedName>
</protein>